<evidence type="ECO:0000256" key="1">
    <source>
        <dbReference type="SAM" id="MobiDB-lite"/>
    </source>
</evidence>
<feature type="region of interest" description="Disordered" evidence="1">
    <location>
        <begin position="149"/>
        <end position="205"/>
    </location>
</feature>
<reference evidence="2" key="1">
    <citation type="journal article" date="2023" name="Mol. Phylogenet. Evol.">
        <title>Genome-scale phylogeny and comparative genomics of the fungal order Sordariales.</title>
        <authorList>
            <person name="Hensen N."/>
            <person name="Bonometti L."/>
            <person name="Westerberg I."/>
            <person name="Brannstrom I.O."/>
            <person name="Guillou S."/>
            <person name="Cros-Aarteil S."/>
            <person name="Calhoun S."/>
            <person name="Haridas S."/>
            <person name="Kuo A."/>
            <person name="Mondo S."/>
            <person name="Pangilinan J."/>
            <person name="Riley R."/>
            <person name="LaButti K."/>
            <person name="Andreopoulos B."/>
            <person name="Lipzen A."/>
            <person name="Chen C."/>
            <person name="Yan M."/>
            <person name="Daum C."/>
            <person name="Ng V."/>
            <person name="Clum A."/>
            <person name="Steindorff A."/>
            <person name="Ohm R.A."/>
            <person name="Martin F."/>
            <person name="Silar P."/>
            <person name="Natvig D.O."/>
            <person name="Lalanne C."/>
            <person name="Gautier V."/>
            <person name="Ament-Velasquez S.L."/>
            <person name="Kruys A."/>
            <person name="Hutchinson M.I."/>
            <person name="Powell A.J."/>
            <person name="Barry K."/>
            <person name="Miller A.N."/>
            <person name="Grigoriev I.V."/>
            <person name="Debuchy R."/>
            <person name="Gladieux P."/>
            <person name="Hiltunen Thoren M."/>
            <person name="Johannesson H."/>
        </authorList>
    </citation>
    <scope>NUCLEOTIDE SEQUENCE</scope>
    <source>
        <strain evidence="2">CBS 123565</strain>
    </source>
</reference>
<proteinExistence type="predicted"/>
<accession>A0AAN6UFZ1</accession>
<comment type="caution">
    <text evidence="2">The sequence shown here is derived from an EMBL/GenBank/DDBJ whole genome shotgun (WGS) entry which is preliminary data.</text>
</comment>
<dbReference type="AlphaFoldDB" id="A0AAN6UFZ1"/>
<evidence type="ECO:0000313" key="3">
    <source>
        <dbReference type="Proteomes" id="UP001304895"/>
    </source>
</evidence>
<dbReference type="EMBL" id="MU853421">
    <property type="protein sequence ID" value="KAK4131921.1"/>
    <property type="molecule type" value="Genomic_DNA"/>
</dbReference>
<keyword evidence="3" id="KW-1185">Reference proteome</keyword>
<protein>
    <submittedName>
        <fullName evidence="2">Uncharacterized protein</fullName>
    </submittedName>
</protein>
<name>A0AAN6UFZ1_9PEZI</name>
<feature type="compositionally biased region" description="Basic and acidic residues" evidence="1">
    <location>
        <begin position="184"/>
        <end position="195"/>
    </location>
</feature>
<gene>
    <name evidence="2" type="ORF">BT67DRAFT_436025</name>
</gene>
<sequence length="205" mass="22558">MASMPIPPGLGGSAESVDTHTSLDLWLSTWSAEIDHRYRCIIPLHIFRCRQNCHRCLENVSYSLKIDEVVVIVRWETRVEGLKAPLPGGLGCQDRGSACFVCSSHHKDDESGWHGMASHDGSPWKATQAGPLEAEESTAVMLAEIFDQGNNDPAAQNQPGRRRERSQEVYIGPSPGIPIPRWQTDNHKCLGREPASRPATLVAPS</sequence>
<organism evidence="2 3">
    <name type="scientific">Trichocladium antarcticum</name>
    <dbReference type="NCBI Taxonomy" id="1450529"/>
    <lineage>
        <taxon>Eukaryota</taxon>
        <taxon>Fungi</taxon>
        <taxon>Dikarya</taxon>
        <taxon>Ascomycota</taxon>
        <taxon>Pezizomycotina</taxon>
        <taxon>Sordariomycetes</taxon>
        <taxon>Sordariomycetidae</taxon>
        <taxon>Sordariales</taxon>
        <taxon>Chaetomiaceae</taxon>
        <taxon>Trichocladium</taxon>
    </lineage>
</organism>
<reference evidence="2" key="2">
    <citation type="submission" date="2023-05" db="EMBL/GenBank/DDBJ databases">
        <authorList>
            <consortium name="Lawrence Berkeley National Laboratory"/>
            <person name="Steindorff A."/>
            <person name="Hensen N."/>
            <person name="Bonometti L."/>
            <person name="Westerberg I."/>
            <person name="Brannstrom I.O."/>
            <person name="Guillou S."/>
            <person name="Cros-Aarteil S."/>
            <person name="Calhoun S."/>
            <person name="Haridas S."/>
            <person name="Kuo A."/>
            <person name="Mondo S."/>
            <person name="Pangilinan J."/>
            <person name="Riley R."/>
            <person name="Labutti K."/>
            <person name="Andreopoulos B."/>
            <person name="Lipzen A."/>
            <person name="Chen C."/>
            <person name="Yanf M."/>
            <person name="Daum C."/>
            <person name="Ng V."/>
            <person name="Clum A."/>
            <person name="Ohm R."/>
            <person name="Martin F."/>
            <person name="Silar P."/>
            <person name="Natvig D."/>
            <person name="Lalanne C."/>
            <person name="Gautier V."/>
            <person name="Ament-Velasquez S.L."/>
            <person name="Kruys A."/>
            <person name="Hutchinson M.I."/>
            <person name="Powell A.J."/>
            <person name="Barry K."/>
            <person name="Miller A.N."/>
            <person name="Grigoriev I.V."/>
            <person name="Debuchy R."/>
            <person name="Gladieux P."/>
            <person name="Thoren M.H."/>
            <person name="Johannesson H."/>
        </authorList>
    </citation>
    <scope>NUCLEOTIDE SEQUENCE</scope>
    <source>
        <strain evidence="2">CBS 123565</strain>
    </source>
</reference>
<feature type="compositionally biased region" description="Polar residues" evidence="1">
    <location>
        <begin position="149"/>
        <end position="159"/>
    </location>
</feature>
<evidence type="ECO:0000313" key="2">
    <source>
        <dbReference type="EMBL" id="KAK4131921.1"/>
    </source>
</evidence>
<dbReference type="Proteomes" id="UP001304895">
    <property type="component" value="Unassembled WGS sequence"/>
</dbReference>